<evidence type="ECO:0000256" key="3">
    <source>
        <dbReference type="ARBA" id="ARBA00022475"/>
    </source>
</evidence>
<sequence length="566" mass="63462">MNKIYYIAKKIHKGKGEDKKVSQPITRIARLSIILAMVINIITLAVVTGFQNKVKDKVIGFGSHATIVKAGENSTFESAPIIYNDSLELAVKNIQGVKNIQPFAYKPALLQSDPDTNRYTVNGVDTFQVQQEIHGIVMKGVGSSYNWDFFEKHLVEGIVPNVKDSIPHDEIIVSSQVAKNLSIAVGDDVSVFFVKATPVKLKYKVSGIFKTGLQEFDEQVVIGDMRNVQRLNDWGIQTAIRVADTVTSDGQFVIYADARGGNGNYRHDWGKGFENAYGFTYCDIKDTVIRLISSDYYSFIDGFGELNSIPDTAYLHVKVEGNKYLPCFPKDLEMDQIQKEFLNESGTKFAVNIKGGKRVIFEYFDGKGSYENYIGGYEVEVNDFAQLDEIAANIKRAIYFQDTEEQIEYRVRTISEDQQEIFLWLDFLNLNVIIILVLMLLIGTINMGSGLLVLIITKTQLIGLLKAIGTTNWDIRKLFLYQAVFIILRAVIIGNVVGIGLCLLQQHFTIIPLNPEVYYLDAVPVELNFIHILLLNIGTIILCTAALIIPSYVVTKISPIKALKFD</sequence>
<reference evidence="10 11" key="1">
    <citation type="submission" date="2018-05" db="EMBL/GenBank/DDBJ databases">
        <title>Brumimicrobium oceani sp. nov., isolated from coastal sediment.</title>
        <authorList>
            <person name="Kou Y."/>
        </authorList>
    </citation>
    <scope>NUCLEOTIDE SEQUENCE [LARGE SCALE GENOMIC DNA]</scope>
    <source>
        <strain evidence="10 11">C305</strain>
    </source>
</reference>
<keyword evidence="3" id="KW-1003">Cell membrane</keyword>
<evidence type="ECO:0000259" key="9">
    <source>
        <dbReference type="Pfam" id="PF12704"/>
    </source>
</evidence>
<evidence type="ECO:0000256" key="4">
    <source>
        <dbReference type="ARBA" id="ARBA00022692"/>
    </source>
</evidence>
<feature type="transmembrane region" description="Helical" evidence="7">
    <location>
        <begin position="528"/>
        <end position="554"/>
    </location>
</feature>
<keyword evidence="4 7" id="KW-0812">Transmembrane</keyword>
<dbReference type="GO" id="GO:0044874">
    <property type="term" value="P:lipoprotein localization to outer membrane"/>
    <property type="evidence" value="ECO:0007669"/>
    <property type="project" value="TreeGrafter"/>
</dbReference>
<dbReference type="PANTHER" id="PTHR30489">
    <property type="entry name" value="LIPOPROTEIN-RELEASING SYSTEM TRANSMEMBRANE PROTEIN LOLE"/>
    <property type="match status" value="1"/>
</dbReference>
<evidence type="ECO:0000313" key="11">
    <source>
        <dbReference type="Proteomes" id="UP000245370"/>
    </source>
</evidence>
<dbReference type="Pfam" id="PF12704">
    <property type="entry name" value="MacB_PCD"/>
    <property type="match status" value="1"/>
</dbReference>
<feature type="transmembrane region" description="Helical" evidence="7">
    <location>
        <begin position="432"/>
        <end position="457"/>
    </location>
</feature>
<feature type="domain" description="MacB-like periplasmic core" evidence="9">
    <location>
        <begin position="31"/>
        <end position="248"/>
    </location>
</feature>
<dbReference type="OrthoDB" id="1522670at2"/>
<keyword evidence="5 7" id="KW-1133">Transmembrane helix</keyword>
<dbReference type="InterPro" id="IPR025857">
    <property type="entry name" value="MacB_PCD"/>
</dbReference>
<evidence type="ECO:0000313" key="10">
    <source>
        <dbReference type="EMBL" id="PWH86428.1"/>
    </source>
</evidence>
<evidence type="ECO:0008006" key="12">
    <source>
        <dbReference type="Google" id="ProtNLM"/>
    </source>
</evidence>
<dbReference type="AlphaFoldDB" id="A0A2U2XF51"/>
<feature type="transmembrane region" description="Helical" evidence="7">
    <location>
        <begin position="28"/>
        <end position="50"/>
    </location>
</feature>
<evidence type="ECO:0000256" key="5">
    <source>
        <dbReference type="ARBA" id="ARBA00022989"/>
    </source>
</evidence>
<comment type="caution">
    <text evidence="10">The sequence shown here is derived from an EMBL/GenBank/DDBJ whole genome shotgun (WGS) entry which is preliminary data.</text>
</comment>
<name>A0A2U2XF51_9FLAO</name>
<evidence type="ECO:0000256" key="2">
    <source>
        <dbReference type="ARBA" id="ARBA00005236"/>
    </source>
</evidence>
<protein>
    <recommendedName>
        <fullName evidence="12">ABC transporter permease</fullName>
    </recommendedName>
</protein>
<dbReference type="Pfam" id="PF02687">
    <property type="entry name" value="FtsX"/>
    <property type="match status" value="1"/>
</dbReference>
<keyword evidence="6 7" id="KW-0472">Membrane</keyword>
<dbReference type="Proteomes" id="UP000245370">
    <property type="component" value="Unassembled WGS sequence"/>
</dbReference>
<dbReference type="EMBL" id="QFRJ01000002">
    <property type="protein sequence ID" value="PWH86428.1"/>
    <property type="molecule type" value="Genomic_DNA"/>
</dbReference>
<proteinExistence type="inferred from homology"/>
<evidence type="ECO:0000256" key="6">
    <source>
        <dbReference type="ARBA" id="ARBA00023136"/>
    </source>
</evidence>
<organism evidence="10 11">
    <name type="scientific">Brumimicrobium oceani</name>
    <dbReference type="NCBI Taxonomy" id="2100725"/>
    <lineage>
        <taxon>Bacteria</taxon>
        <taxon>Pseudomonadati</taxon>
        <taxon>Bacteroidota</taxon>
        <taxon>Flavobacteriia</taxon>
        <taxon>Flavobacteriales</taxon>
        <taxon>Crocinitomicaceae</taxon>
        <taxon>Brumimicrobium</taxon>
    </lineage>
</organism>
<feature type="domain" description="ABC3 transporter permease C-terminal" evidence="8">
    <location>
        <begin position="433"/>
        <end position="559"/>
    </location>
</feature>
<comment type="subcellular location">
    <subcellularLocation>
        <location evidence="1">Cell membrane</location>
        <topology evidence="1">Multi-pass membrane protein</topology>
    </subcellularLocation>
</comment>
<comment type="similarity">
    <text evidence="2">Belongs to the ABC-4 integral membrane protein family. LolC/E subfamily.</text>
</comment>
<dbReference type="InterPro" id="IPR051447">
    <property type="entry name" value="Lipoprotein-release_system"/>
</dbReference>
<reference evidence="10 11" key="2">
    <citation type="submission" date="2018-05" db="EMBL/GenBank/DDBJ databases">
        <authorList>
            <person name="Lanie J.A."/>
            <person name="Ng W.-L."/>
            <person name="Kazmierczak K.M."/>
            <person name="Andrzejewski T.M."/>
            <person name="Davidsen T.M."/>
            <person name="Wayne K.J."/>
            <person name="Tettelin H."/>
            <person name="Glass J.I."/>
            <person name="Rusch D."/>
            <person name="Podicherti R."/>
            <person name="Tsui H.-C.T."/>
            <person name="Winkler M.E."/>
        </authorList>
    </citation>
    <scope>NUCLEOTIDE SEQUENCE [LARGE SCALE GENOMIC DNA]</scope>
    <source>
        <strain evidence="10 11">C305</strain>
    </source>
</reference>
<evidence type="ECO:0000256" key="7">
    <source>
        <dbReference type="SAM" id="Phobius"/>
    </source>
</evidence>
<gene>
    <name evidence="10" type="ORF">DIT68_04095</name>
</gene>
<dbReference type="RefSeq" id="WP_109358539.1">
    <property type="nucleotide sequence ID" value="NZ_QFRJ01000002.1"/>
</dbReference>
<evidence type="ECO:0000256" key="1">
    <source>
        <dbReference type="ARBA" id="ARBA00004651"/>
    </source>
</evidence>
<dbReference type="GO" id="GO:0098797">
    <property type="term" value="C:plasma membrane protein complex"/>
    <property type="evidence" value="ECO:0007669"/>
    <property type="project" value="TreeGrafter"/>
</dbReference>
<accession>A0A2U2XF51</accession>
<feature type="transmembrane region" description="Helical" evidence="7">
    <location>
        <begin position="478"/>
        <end position="508"/>
    </location>
</feature>
<dbReference type="InterPro" id="IPR003838">
    <property type="entry name" value="ABC3_permease_C"/>
</dbReference>
<dbReference type="PANTHER" id="PTHR30489:SF0">
    <property type="entry name" value="LIPOPROTEIN-RELEASING SYSTEM TRANSMEMBRANE PROTEIN LOLE"/>
    <property type="match status" value="1"/>
</dbReference>
<evidence type="ECO:0000259" key="8">
    <source>
        <dbReference type="Pfam" id="PF02687"/>
    </source>
</evidence>
<keyword evidence="11" id="KW-1185">Reference proteome</keyword>